<keyword evidence="1" id="KW-0472">Membrane</keyword>
<sequence>MSKDNIYNNPEILQFLLWEQSTKDTIDFKKIYVDVAGDLIAGLLLSQLIYWYLPSKEGTTKLRVKKDGELWLAKSRTDWYEEIRISPKQYDRAIKILKEKNIVETQLFKFSGSPMIHIKLKLDNLIILKNEIFKNQAESIVNTQFTQKVKTVEGLETPILPKGENGYSPKGKMDIPQRVKSLTESTTKITTEITQSVPENKIDEQTDIENTYNTVIGKIEINLYKEDVSDLLKNTIKKLLELNQLKIKNTTLNSQQIHKQLLKLNVNICDYALNKFKQVQSEREIKNRFNYFMILLLNAIEEYSANNML</sequence>
<proteinExistence type="predicted"/>
<dbReference type="OrthoDB" id="1807191at2"/>
<keyword evidence="3" id="KW-1185">Reference proteome</keyword>
<evidence type="ECO:0000313" key="3">
    <source>
        <dbReference type="Proteomes" id="UP000294919"/>
    </source>
</evidence>
<feature type="transmembrane region" description="Helical" evidence="1">
    <location>
        <begin position="31"/>
        <end position="53"/>
    </location>
</feature>
<accession>A0A4R2KGI9</accession>
<dbReference type="Proteomes" id="UP000294919">
    <property type="component" value="Unassembled WGS sequence"/>
</dbReference>
<keyword evidence="1" id="KW-1133">Transmembrane helix</keyword>
<evidence type="ECO:0000256" key="1">
    <source>
        <dbReference type="SAM" id="Phobius"/>
    </source>
</evidence>
<comment type="caution">
    <text evidence="2">The sequence shown here is derived from an EMBL/GenBank/DDBJ whole genome shotgun (WGS) entry which is preliminary data.</text>
</comment>
<evidence type="ECO:0000313" key="2">
    <source>
        <dbReference type="EMBL" id="TCO69549.1"/>
    </source>
</evidence>
<dbReference type="EMBL" id="SLWV01000031">
    <property type="protein sequence ID" value="TCO69549.1"/>
    <property type="molecule type" value="Genomic_DNA"/>
</dbReference>
<keyword evidence="1" id="KW-0812">Transmembrane</keyword>
<protein>
    <submittedName>
        <fullName evidence="2">Uncharacterized protein</fullName>
    </submittedName>
</protein>
<name>A0A4R2KGI9_9FIRM</name>
<dbReference type="RefSeq" id="WP_132247571.1">
    <property type="nucleotide sequence ID" value="NZ_SLWV01000031.1"/>
</dbReference>
<dbReference type="AlphaFoldDB" id="A0A4R2KGI9"/>
<reference evidence="2 3" key="1">
    <citation type="submission" date="2019-03" db="EMBL/GenBank/DDBJ databases">
        <title>Genomic Encyclopedia of Type Strains, Phase IV (KMG-IV): sequencing the most valuable type-strain genomes for metagenomic binning, comparative biology and taxonomic classification.</title>
        <authorList>
            <person name="Goeker M."/>
        </authorList>
    </citation>
    <scope>NUCLEOTIDE SEQUENCE [LARGE SCALE GENOMIC DNA]</scope>
    <source>
        <strain evidence="2 3">DSM 102940</strain>
    </source>
</reference>
<gene>
    <name evidence="2" type="ORF">EV214_13173</name>
</gene>
<organism evidence="2 3">
    <name type="scientific">Marinisporobacter balticus</name>
    <dbReference type="NCBI Taxonomy" id="2018667"/>
    <lineage>
        <taxon>Bacteria</taxon>
        <taxon>Bacillati</taxon>
        <taxon>Bacillota</taxon>
        <taxon>Clostridia</taxon>
        <taxon>Peptostreptococcales</taxon>
        <taxon>Thermotaleaceae</taxon>
        <taxon>Marinisporobacter</taxon>
    </lineage>
</organism>